<dbReference type="SMART" id="SM00959">
    <property type="entry name" value="Rho_N"/>
    <property type="match status" value="1"/>
</dbReference>
<evidence type="ECO:0000259" key="2">
    <source>
        <dbReference type="SMART" id="SM00959"/>
    </source>
</evidence>
<dbReference type="InterPro" id="IPR011112">
    <property type="entry name" value="Rho-like_N"/>
</dbReference>
<comment type="caution">
    <text evidence="3">The sequence shown here is derived from an EMBL/GenBank/DDBJ whole genome shotgun (WGS) entry which is preliminary data.</text>
</comment>
<feature type="domain" description="Rho termination factor-like N-terminal" evidence="2">
    <location>
        <begin position="258"/>
        <end position="299"/>
    </location>
</feature>
<proteinExistence type="predicted"/>
<protein>
    <recommendedName>
        <fullName evidence="2">Rho termination factor-like N-terminal domain-containing protein</fullName>
    </recommendedName>
</protein>
<feature type="region of interest" description="Disordered" evidence="1">
    <location>
        <begin position="87"/>
        <end position="120"/>
    </location>
</feature>
<dbReference type="EMBL" id="BJNZ01000034">
    <property type="protein sequence ID" value="GED11665.1"/>
    <property type="molecule type" value="Genomic_DNA"/>
</dbReference>
<dbReference type="Pfam" id="PF07498">
    <property type="entry name" value="Rho_N"/>
    <property type="match status" value="1"/>
</dbReference>
<dbReference type="AlphaFoldDB" id="A0A4Y4E6T5"/>
<feature type="compositionally biased region" description="Basic and acidic residues" evidence="1">
    <location>
        <begin position="230"/>
        <end position="250"/>
    </location>
</feature>
<evidence type="ECO:0000313" key="3">
    <source>
        <dbReference type="EMBL" id="GED11665.1"/>
    </source>
</evidence>
<name>A0A4Y4E6T5_CELCE</name>
<accession>A0A4Y4E6T5</accession>
<feature type="region of interest" description="Disordered" evidence="1">
    <location>
        <begin position="213"/>
        <end position="258"/>
    </location>
</feature>
<evidence type="ECO:0000256" key="1">
    <source>
        <dbReference type="SAM" id="MobiDB-lite"/>
    </source>
</evidence>
<dbReference type="Proteomes" id="UP000316659">
    <property type="component" value="Unassembled WGS sequence"/>
</dbReference>
<gene>
    <name evidence="3" type="ORF">CCE02nite_36640</name>
</gene>
<organism evidence="3 4">
    <name type="scientific">Cellulosimicrobium cellulans</name>
    <name type="common">Arthrobacter luteus</name>
    <dbReference type="NCBI Taxonomy" id="1710"/>
    <lineage>
        <taxon>Bacteria</taxon>
        <taxon>Bacillati</taxon>
        <taxon>Actinomycetota</taxon>
        <taxon>Actinomycetes</taxon>
        <taxon>Micrococcales</taxon>
        <taxon>Promicromonosporaceae</taxon>
        <taxon>Cellulosimicrobium</taxon>
    </lineage>
</organism>
<dbReference type="GO" id="GO:0006353">
    <property type="term" value="P:DNA-templated transcription termination"/>
    <property type="evidence" value="ECO:0007669"/>
    <property type="project" value="InterPro"/>
</dbReference>
<dbReference type="Gene3D" id="1.10.720.10">
    <property type="match status" value="1"/>
</dbReference>
<reference evidence="3 4" key="1">
    <citation type="submission" date="2019-06" db="EMBL/GenBank/DDBJ databases">
        <title>Whole genome shotgun sequence of Cellulosimicrobium cellulans NBRC 15516.</title>
        <authorList>
            <person name="Hosoyama A."/>
            <person name="Uohara A."/>
            <person name="Ohji S."/>
            <person name="Ichikawa N."/>
        </authorList>
    </citation>
    <scope>NUCLEOTIDE SEQUENCE [LARGE SCALE GENOMIC DNA]</scope>
    <source>
        <strain evidence="3 4">NBRC 15516</strain>
    </source>
</reference>
<evidence type="ECO:0000313" key="4">
    <source>
        <dbReference type="Proteomes" id="UP000316659"/>
    </source>
</evidence>
<sequence>MSRSNPMVWLGRTAKRGLADLPRNVLWALDAGVAGPARSAGHSVQAAGQRAATAVADVNPFGDGVDRRSNRVDSAMERVHELELRAHDAARDAKERADAARAAEEEGDRQVEAARRDGEREVAQVVAESQREADDYVAAKRAQAEQVSARRVAETEEQVRRRVEQAEEQAELARSRAEQAIEQARREMAKARELAEEAAVAARAAADEARARAERLADQAEEEAERARRRVDDADARREAAVTEGRRLGADADTDPLDLDDMTKEKLLALGREMGLELSSSMRKHEVVSAIRKHADEHDQEARAS</sequence>